<evidence type="ECO:0000256" key="3">
    <source>
        <dbReference type="ARBA" id="ARBA00022729"/>
    </source>
</evidence>
<dbReference type="GO" id="GO:0038092">
    <property type="term" value="P:nodal signaling pathway"/>
    <property type="evidence" value="ECO:0007669"/>
    <property type="project" value="TreeGrafter"/>
</dbReference>
<protein>
    <submittedName>
        <fullName evidence="10">Cryptic protein-like</fullName>
    </submittedName>
</protein>
<dbReference type="Gene3D" id="2.10.25.10">
    <property type="entry name" value="Laminin"/>
    <property type="match status" value="1"/>
</dbReference>
<reference evidence="11" key="2">
    <citation type="journal article" date="2013" name="Nat. Genet.">
        <title>The draft genomes of soft-shell turtle and green sea turtle yield insights into the development and evolution of the turtle-specific body plan.</title>
        <authorList>
            <person name="Wang Z."/>
            <person name="Pascual-Anaya J."/>
            <person name="Zadissa A."/>
            <person name="Li W."/>
            <person name="Niimura Y."/>
            <person name="Huang Z."/>
            <person name="Li C."/>
            <person name="White S."/>
            <person name="Xiong Z."/>
            <person name="Fang D."/>
            <person name="Wang B."/>
            <person name="Ming Y."/>
            <person name="Chen Y."/>
            <person name="Zheng Y."/>
            <person name="Kuraku S."/>
            <person name="Pignatelli M."/>
            <person name="Herrero J."/>
            <person name="Beal K."/>
            <person name="Nozawa M."/>
            <person name="Li Q."/>
            <person name="Wang J."/>
            <person name="Zhang H."/>
            <person name="Yu L."/>
            <person name="Shigenobu S."/>
            <person name="Wang J."/>
            <person name="Liu J."/>
            <person name="Flicek P."/>
            <person name="Searle S."/>
            <person name="Wang J."/>
            <person name="Kuratani S."/>
            <person name="Yin Y."/>
            <person name="Aken B."/>
            <person name="Zhang G."/>
            <person name="Irie N."/>
        </authorList>
    </citation>
    <scope>NUCLEOTIDE SEQUENCE [LARGE SCALE GENOMIC DNA]</scope>
    <source>
        <strain evidence="11">Daiwa-1</strain>
    </source>
</reference>
<dbReference type="InterPro" id="IPR000742">
    <property type="entry name" value="EGF"/>
</dbReference>
<keyword evidence="7" id="KW-0812">Transmembrane</keyword>
<evidence type="ECO:0000256" key="1">
    <source>
        <dbReference type="ARBA" id="ARBA00007384"/>
    </source>
</evidence>
<keyword evidence="3 8" id="KW-0732">Signal</keyword>
<dbReference type="GeneID" id="102449702"/>
<dbReference type="GeneTree" id="ENSGT00940000162302"/>
<evidence type="ECO:0000256" key="5">
    <source>
        <dbReference type="ARBA" id="ARBA00023180"/>
    </source>
</evidence>
<dbReference type="STRING" id="13735.ENSPSIP00000016481"/>
<evidence type="ECO:0000313" key="10">
    <source>
        <dbReference type="Ensembl" id="ENSPSIP00000016481.1"/>
    </source>
</evidence>
<accession>K7G870</accession>
<dbReference type="Proteomes" id="UP000007267">
    <property type="component" value="Unassembled WGS sequence"/>
</dbReference>
<evidence type="ECO:0000259" key="9">
    <source>
        <dbReference type="PROSITE" id="PS50026"/>
    </source>
</evidence>
<keyword evidence="2 6" id="KW-0245">EGF-like domain</keyword>
<evidence type="ECO:0000256" key="6">
    <source>
        <dbReference type="PROSITE-ProRule" id="PRU00076"/>
    </source>
</evidence>
<dbReference type="PROSITE" id="PS50026">
    <property type="entry name" value="EGF_3"/>
    <property type="match status" value="1"/>
</dbReference>
<keyword evidence="5" id="KW-0325">Glycoprotein</keyword>
<dbReference type="InterPro" id="IPR019011">
    <property type="entry name" value="Cryptic/Cripto_CFC-dom"/>
</dbReference>
<dbReference type="SUPFAM" id="SSF57196">
    <property type="entry name" value="EGF/Laminin"/>
    <property type="match status" value="2"/>
</dbReference>
<feature type="transmembrane region" description="Helical" evidence="7">
    <location>
        <begin position="181"/>
        <end position="201"/>
    </location>
</feature>
<dbReference type="PANTHER" id="PTHR14949">
    <property type="entry name" value="EGF-LIKE-DOMAIN, MULTIPLE 7, 8"/>
    <property type="match status" value="1"/>
</dbReference>
<organism evidence="10 11">
    <name type="scientific">Pelodiscus sinensis</name>
    <name type="common">Chinese softshell turtle</name>
    <name type="synonym">Trionyx sinensis</name>
    <dbReference type="NCBI Taxonomy" id="13735"/>
    <lineage>
        <taxon>Eukaryota</taxon>
        <taxon>Metazoa</taxon>
        <taxon>Chordata</taxon>
        <taxon>Craniata</taxon>
        <taxon>Vertebrata</taxon>
        <taxon>Euteleostomi</taxon>
        <taxon>Archelosauria</taxon>
        <taxon>Testudinata</taxon>
        <taxon>Testudines</taxon>
        <taxon>Cryptodira</taxon>
        <taxon>Trionychia</taxon>
        <taxon>Trionychidae</taxon>
        <taxon>Pelodiscus</taxon>
    </lineage>
</organism>
<keyword evidence="4 6" id="KW-1015">Disulfide bond</keyword>
<dbReference type="GO" id="GO:0009986">
    <property type="term" value="C:cell surface"/>
    <property type="evidence" value="ECO:0007669"/>
    <property type="project" value="TreeGrafter"/>
</dbReference>
<dbReference type="Ensembl" id="ENSPSIT00000016557.1">
    <property type="protein sequence ID" value="ENSPSIP00000016481.1"/>
    <property type="gene ID" value="ENSPSIG00000014697.1"/>
</dbReference>
<dbReference type="EMBL" id="AGCU01129454">
    <property type="status" value="NOT_ANNOTATED_CDS"/>
    <property type="molecule type" value="Genomic_DNA"/>
</dbReference>
<name>K7G870_PELSI</name>
<dbReference type="PANTHER" id="PTHR14949:SF25">
    <property type="entry name" value="CRYPTIC FAMILY PROTEIN 1B-RELATED"/>
    <property type="match status" value="1"/>
</dbReference>
<reference evidence="10" key="3">
    <citation type="submission" date="2025-08" db="UniProtKB">
        <authorList>
            <consortium name="Ensembl"/>
        </authorList>
    </citation>
    <scope>IDENTIFICATION</scope>
</reference>
<proteinExistence type="inferred from homology"/>
<dbReference type="Pfam" id="PF09443">
    <property type="entry name" value="CFC"/>
    <property type="match status" value="1"/>
</dbReference>
<comment type="similarity">
    <text evidence="1">Belongs to the EGF-CFC (Cripto-1/FRL1/Cryptic) family.</text>
</comment>
<dbReference type="AlphaFoldDB" id="K7G870"/>
<feature type="disulfide bond" evidence="6">
    <location>
        <begin position="106"/>
        <end position="115"/>
    </location>
</feature>
<reference evidence="11" key="1">
    <citation type="submission" date="2011-10" db="EMBL/GenBank/DDBJ databases">
        <authorList>
            <consortium name="Soft-shell Turtle Genome Consortium"/>
        </authorList>
    </citation>
    <scope>NUCLEOTIDE SEQUENCE [LARGE SCALE GENOMIC DNA]</scope>
    <source>
        <strain evidence="11">Daiwa-1</strain>
    </source>
</reference>
<evidence type="ECO:0000256" key="8">
    <source>
        <dbReference type="SAM" id="SignalP"/>
    </source>
</evidence>
<evidence type="ECO:0000256" key="2">
    <source>
        <dbReference type="ARBA" id="ARBA00022536"/>
    </source>
</evidence>
<dbReference type="GO" id="GO:0005576">
    <property type="term" value="C:extracellular region"/>
    <property type="evidence" value="ECO:0007669"/>
    <property type="project" value="TreeGrafter"/>
</dbReference>
<dbReference type="FunFam" id="2.10.25.10:FF:000421">
    <property type="entry name" value="Teratocarcinoma-derived growth factor"/>
    <property type="match status" value="1"/>
</dbReference>
<feature type="domain" description="EGF-like" evidence="9">
    <location>
        <begin position="87"/>
        <end position="116"/>
    </location>
</feature>
<sequence length="203" mass="23034">MYRGQHVRILFTVSLALQVIHYGKGREKEEHKSDGENVHATALKQQPKNQGTALSMFSDMNRSDESNKLQSSRTFVPFTGLTDSKKLNRHCCQNGGTCILGSFCACPKHFTGRYCEHDERNSNCGHVAHGAWVQKGCRLCRCGYGILHCLSETIQANCDLRMEEEEFLRLRSSGRRLHQTMGSLILLLFCFLTLLCSRLHLQL</sequence>
<dbReference type="GO" id="GO:0007368">
    <property type="term" value="P:determination of left/right symmetry"/>
    <property type="evidence" value="ECO:0007669"/>
    <property type="project" value="TreeGrafter"/>
</dbReference>
<evidence type="ECO:0000313" key="11">
    <source>
        <dbReference type="Proteomes" id="UP000007267"/>
    </source>
</evidence>
<dbReference type="RefSeq" id="XP_006129436.1">
    <property type="nucleotide sequence ID" value="XM_006129374.3"/>
</dbReference>
<keyword evidence="11" id="KW-1185">Reference proteome</keyword>
<evidence type="ECO:0000256" key="7">
    <source>
        <dbReference type="SAM" id="Phobius"/>
    </source>
</evidence>
<dbReference type="GO" id="GO:0001568">
    <property type="term" value="P:blood vessel development"/>
    <property type="evidence" value="ECO:0007669"/>
    <property type="project" value="TreeGrafter"/>
</dbReference>
<dbReference type="CDD" id="cd00054">
    <property type="entry name" value="EGF_CA"/>
    <property type="match status" value="1"/>
</dbReference>
<comment type="caution">
    <text evidence="6">Lacks conserved residue(s) required for the propagation of feature annotation.</text>
</comment>
<dbReference type="eggNOG" id="KOG1217">
    <property type="taxonomic scope" value="Eukaryota"/>
</dbReference>
<dbReference type="KEGG" id="pss:102449702"/>
<keyword evidence="7" id="KW-0472">Membrane</keyword>
<dbReference type="OrthoDB" id="660555at2759"/>
<dbReference type="OMA" id="PGSCDPK"/>
<dbReference type="GO" id="GO:0009952">
    <property type="term" value="P:anterior/posterior pattern specification"/>
    <property type="evidence" value="ECO:0007669"/>
    <property type="project" value="TreeGrafter"/>
</dbReference>
<dbReference type="GO" id="GO:0038100">
    <property type="term" value="F:nodal binding"/>
    <property type="evidence" value="ECO:0007669"/>
    <property type="project" value="TreeGrafter"/>
</dbReference>
<dbReference type="GO" id="GO:0007507">
    <property type="term" value="P:heart development"/>
    <property type="evidence" value="ECO:0007669"/>
    <property type="project" value="TreeGrafter"/>
</dbReference>
<dbReference type="InterPro" id="IPR050969">
    <property type="entry name" value="Dev_Signal_Modulators"/>
</dbReference>
<feature type="signal peptide" evidence="8">
    <location>
        <begin position="1"/>
        <end position="25"/>
    </location>
</feature>
<reference evidence="10" key="4">
    <citation type="submission" date="2025-09" db="UniProtKB">
        <authorList>
            <consortium name="Ensembl"/>
        </authorList>
    </citation>
    <scope>IDENTIFICATION</scope>
</reference>
<dbReference type="PROSITE" id="PS00022">
    <property type="entry name" value="EGF_1"/>
    <property type="match status" value="1"/>
</dbReference>
<dbReference type="HOGENOM" id="CLU_092661_1_0_1"/>
<feature type="chain" id="PRO_5003902661" evidence="8">
    <location>
        <begin position="26"/>
        <end position="203"/>
    </location>
</feature>
<keyword evidence="7" id="KW-1133">Transmembrane helix</keyword>
<evidence type="ECO:0000256" key="4">
    <source>
        <dbReference type="ARBA" id="ARBA00023157"/>
    </source>
</evidence>
<dbReference type="GO" id="GO:0070697">
    <property type="term" value="F:activin receptor binding"/>
    <property type="evidence" value="ECO:0007669"/>
    <property type="project" value="TreeGrafter"/>
</dbReference>